<dbReference type="Proteomes" id="UP000029994">
    <property type="component" value="Unassembled WGS sequence"/>
</dbReference>
<evidence type="ECO:0000313" key="2">
    <source>
        <dbReference type="EMBL" id="KGK11106.1"/>
    </source>
</evidence>
<dbReference type="GeneID" id="43682988"/>
<accession>A0A099MH03</accession>
<dbReference type="AlphaFoldDB" id="A0A099MH03"/>
<feature type="chain" id="PRO_5001950497" evidence="1">
    <location>
        <begin position="23"/>
        <end position="276"/>
    </location>
</feature>
<evidence type="ECO:0000256" key="1">
    <source>
        <dbReference type="SAM" id="SignalP"/>
    </source>
</evidence>
<protein>
    <submittedName>
        <fullName evidence="2">Membrane protein</fullName>
    </submittedName>
</protein>
<gene>
    <name evidence="2" type="ORF">EA26_07230</name>
</gene>
<dbReference type="EMBL" id="JMCG01000001">
    <property type="protein sequence ID" value="KGK11106.1"/>
    <property type="molecule type" value="Genomic_DNA"/>
</dbReference>
<dbReference type="eggNOG" id="ENOG50331A7">
    <property type="taxonomic scope" value="Bacteria"/>
</dbReference>
<comment type="caution">
    <text evidence="2">The sequence shown here is derived from an EMBL/GenBank/DDBJ whole genome shotgun (WGS) entry which is preliminary data.</text>
</comment>
<reference evidence="2 3" key="1">
    <citation type="submission" date="2014-04" db="EMBL/GenBank/DDBJ databases">
        <title>Genome sequencing of Vibrio navarrensis strains.</title>
        <authorList>
            <person name="Gladney L.M."/>
            <person name="Katz L.S."/>
            <person name="Marino-Ramirez L."/>
            <person name="Jordan I.K."/>
        </authorList>
    </citation>
    <scope>NUCLEOTIDE SEQUENCE [LARGE SCALE GENOMIC DNA]</scope>
    <source>
        <strain evidence="2 3">ATCC 51183</strain>
    </source>
</reference>
<sequence>MKQCHYALCALFATCLPLTAHAESPTDEQASVESDQPWSFSASSSYSRNAYRDTSYLASRSIDASVTLGYQFDDNWTLSADIAGIHQFDGEKGQYWQNAWIKANYADLYQPTENLSFSAGMRVLIPLSETAQKSDLSTAIRADLSLSYDMAFLLEGLTLTDSVRIRKNFHRYTTVGKTQLEEYRLSNSFGLTYEFGDWWLSTTIDSSTSWTYRGNEYSPEFSHSEELGYNVTENISLAVGLTNSARYFDADRGPNPIDTLFDLDKPTYYLSITYNY</sequence>
<keyword evidence="1" id="KW-0732">Signal</keyword>
<feature type="signal peptide" evidence="1">
    <location>
        <begin position="1"/>
        <end position="22"/>
    </location>
</feature>
<dbReference type="SUPFAM" id="SSF56935">
    <property type="entry name" value="Porins"/>
    <property type="match status" value="1"/>
</dbReference>
<name>A0A099MH03_9VIBR</name>
<proteinExistence type="predicted"/>
<evidence type="ECO:0000313" key="3">
    <source>
        <dbReference type="Proteomes" id="UP000029994"/>
    </source>
</evidence>
<keyword evidence="3" id="KW-1185">Reference proteome</keyword>
<organism evidence="2 3">
    <name type="scientific">Vibrio navarrensis</name>
    <dbReference type="NCBI Taxonomy" id="29495"/>
    <lineage>
        <taxon>Bacteria</taxon>
        <taxon>Pseudomonadati</taxon>
        <taxon>Pseudomonadota</taxon>
        <taxon>Gammaproteobacteria</taxon>
        <taxon>Vibrionales</taxon>
        <taxon>Vibrionaceae</taxon>
        <taxon>Vibrio</taxon>
    </lineage>
</organism>
<dbReference type="RefSeq" id="WP_039426116.1">
    <property type="nucleotide sequence ID" value="NZ_CP061845.1"/>
</dbReference>